<keyword evidence="3" id="KW-1185">Reference proteome</keyword>
<protein>
    <submittedName>
        <fullName evidence="2">Uncharacterized protein</fullName>
    </submittedName>
</protein>
<evidence type="ECO:0000313" key="2">
    <source>
        <dbReference type="EMBL" id="KAG6588225.1"/>
    </source>
</evidence>
<feature type="compositionally biased region" description="Basic and acidic residues" evidence="1">
    <location>
        <begin position="52"/>
        <end position="64"/>
    </location>
</feature>
<accession>A0AAV6MWB4</accession>
<name>A0AAV6MWB4_9ROSI</name>
<dbReference type="EMBL" id="JAGKQH010000011">
    <property type="protein sequence ID" value="KAG6588225.1"/>
    <property type="molecule type" value="Genomic_DNA"/>
</dbReference>
<gene>
    <name evidence="2" type="ORF">SDJN03_16790</name>
</gene>
<organism evidence="2 3">
    <name type="scientific">Cucurbita argyrosperma subsp. sororia</name>
    <dbReference type="NCBI Taxonomy" id="37648"/>
    <lineage>
        <taxon>Eukaryota</taxon>
        <taxon>Viridiplantae</taxon>
        <taxon>Streptophyta</taxon>
        <taxon>Embryophyta</taxon>
        <taxon>Tracheophyta</taxon>
        <taxon>Spermatophyta</taxon>
        <taxon>Magnoliopsida</taxon>
        <taxon>eudicotyledons</taxon>
        <taxon>Gunneridae</taxon>
        <taxon>Pentapetalae</taxon>
        <taxon>rosids</taxon>
        <taxon>fabids</taxon>
        <taxon>Cucurbitales</taxon>
        <taxon>Cucurbitaceae</taxon>
        <taxon>Cucurbiteae</taxon>
        <taxon>Cucurbita</taxon>
    </lineage>
</organism>
<feature type="compositionally biased region" description="Polar residues" evidence="1">
    <location>
        <begin position="42"/>
        <end position="51"/>
    </location>
</feature>
<feature type="non-terminal residue" evidence="2">
    <location>
        <position position="1"/>
    </location>
</feature>
<sequence>MQVKQSLKPLNIHSKNQPDSFPQPSNHLPQLGSINHRRDNNNARSESSSGDKSVRSNNKTERNPIPRAEICIQTQKQSTATKNQPPPHFISKFPSIFLLLRLHKQRRQRTDTKRQ</sequence>
<reference evidence="2 3" key="1">
    <citation type="journal article" date="2021" name="Hortic Res">
        <title>The domestication of Cucurbita argyrosperma as revealed by the genome of its wild relative.</title>
        <authorList>
            <person name="Barrera-Redondo J."/>
            <person name="Sanchez-de la Vega G."/>
            <person name="Aguirre-Liguori J.A."/>
            <person name="Castellanos-Morales G."/>
            <person name="Gutierrez-Guerrero Y.T."/>
            <person name="Aguirre-Dugua X."/>
            <person name="Aguirre-Planter E."/>
            <person name="Tenaillon M.I."/>
            <person name="Lira-Saade R."/>
            <person name="Eguiarte L.E."/>
        </authorList>
    </citation>
    <scope>NUCLEOTIDE SEQUENCE [LARGE SCALE GENOMIC DNA]</scope>
    <source>
        <strain evidence="2">JBR-2021</strain>
    </source>
</reference>
<feature type="region of interest" description="Disordered" evidence="1">
    <location>
        <begin position="1"/>
        <end position="90"/>
    </location>
</feature>
<comment type="caution">
    <text evidence="2">The sequence shown here is derived from an EMBL/GenBank/DDBJ whole genome shotgun (WGS) entry which is preliminary data.</text>
</comment>
<dbReference type="AlphaFoldDB" id="A0AAV6MWB4"/>
<evidence type="ECO:0000256" key="1">
    <source>
        <dbReference type="SAM" id="MobiDB-lite"/>
    </source>
</evidence>
<evidence type="ECO:0000313" key="3">
    <source>
        <dbReference type="Proteomes" id="UP000685013"/>
    </source>
</evidence>
<dbReference type="Proteomes" id="UP000685013">
    <property type="component" value="Chromosome 11"/>
</dbReference>
<proteinExistence type="predicted"/>
<feature type="compositionally biased region" description="Polar residues" evidence="1">
    <location>
        <begin position="13"/>
        <end position="28"/>
    </location>
</feature>
<feature type="compositionally biased region" description="Polar residues" evidence="1">
    <location>
        <begin position="72"/>
        <end position="83"/>
    </location>
</feature>